<dbReference type="GO" id="GO:0006412">
    <property type="term" value="P:translation"/>
    <property type="evidence" value="ECO:0007669"/>
    <property type="project" value="UniProtKB-UniRule"/>
</dbReference>
<dbReference type="eggNOG" id="COG0081">
    <property type="taxonomic scope" value="Bacteria"/>
</dbReference>
<evidence type="ECO:0000256" key="10">
    <source>
        <dbReference type="RuleBase" id="RU000659"/>
    </source>
</evidence>
<evidence type="ECO:0000256" key="4">
    <source>
        <dbReference type="ARBA" id="ARBA00022845"/>
    </source>
</evidence>
<dbReference type="GO" id="GO:0003735">
    <property type="term" value="F:structural constituent of ribosome"/>
    <property type="evidence" value="ECO:0007669"/>
    <property type="project" value="InterPro"/>
</dbReference>
<evidence type="ECO:0000256" key="7">
    <source>
        <dbReference type="ARBA" id="ARBA00023274"/>
    </source>
</evidence>
<comment type="function">
    <text evidence="9">Protein L1 is also a translational repressor protein, it controls the translation of the L11 operon by binding to its mRNA.</text>
</comment>
<dbReference type="NCBIfam" id="TIGR01169">
    <property type="entry name" value="rplA_bact"/>
    <property type="match status" value="1"/>
</dbReference>
<dbReference type="GO" id="GO:0015934">
    <property type="term" value="C:large ribosomal subunit"/>
    <property type="evidence" value="ECO:0007669"/>
    <property type="project" value="InterPro"/>
</dbReference>
<keyword evidence="5 9" id="KW-0694">RNA-binding</keyword>
<accession>A0A069CXY8</accession>
<evidence type="ECO:0000313" key="11">
    <source>
        <dbReference type="EMBL" id="GAK29941.1"/>
    </source>
</evidence>
<dbReference type="OrthoDB" id="9803740at2"/>
<comment type="similarity">
    <text evidence="1 9 10">Belongs to the universal ribosomal protein uL1 family.</text>
</comment>
<dbReference type="FunFam" id="3.40.50.790:FF:000001">
    <property type="entry name" value="50S ribosomal protein L1"/>
    <property type="match status" value="1"/>
</dbReference>
<evidence type="ECO:0000256" key="9">
    <source>
        <dbReference type="HAMAP-Rule" id="MF_01318"/>
    </source>
</evidence>
<dbReference type="GO" id="GO:0019843">
    <property type="term" value="F:rRNA binding"/>
    <property type="evidence" value="ECO:0007669"/>
    <property type="project" value="UniProtKB-UniRule"/>
</dbReference>
<comment type="subunit">
    <text evidence="9">Part of the 50S ribosomal subunit.</text>
</comment>
<proteinExistence type="inferred from homology"/>
<dbReference type="Gene3D" id="3.40.50.790">
    <property type="match status" value="1"/>
</dbReference>
<dbReference type="GO" id="GO:0006417">
    <property type="term" value="P:regulation of translation"/>
    <property type="evidence" value="ECO:0007669"/>
    <property type="project" value="UniProtKB-KW"/>
</dbReference>
<organism evidence="11 12">
    <name type="scientific">Weissella oryzae (strain DSM 25784 / JCM 18191 / LMG 30913 / SG25)</name>
    <dbReference type="NCBI Taxonomy" id="1329250"/>
    <lineage>
        <taxon>Bacteria</taxon>
        <taxon>Bacillati</taxon>
        <taxon>Bacillota</taxon>
        <taxon>Bacilli</taxon>
        <taxon>Lactobacillales</taxon>
        <taxon>Lactobacillaceae</taxon>
        <taxon>Weissella</taxon>
    </lineage>
</organism>
<evidence type="ECO:0000256" key="1">
    <source>
        <dbReference type="ARBA" id="ARBA00010531"/>
    </source>
</evidence>
<keyword evidence="3 9" id="KW-0699">rRNA-binding</keyword>
<dbReference type="STRING" id="1329250.WOSG25_010280"/>
<keyword evidence="2 9" id="KW-0678">Repressor</keyword>
<evidence type="ECO:0000256" key="5">
    <source>
        <dbReference type="ARBA" id="ARBA00022884"/>
    </source>
</evidence>
<dbReference type="SUPFAM" id="SSF56808">
    <property type="entry name" value="Ribosomal protein L1"/>
    <property type="match status" value="1"/>
</dbReference>
<dbReference type="InterPro" id="IPR028364">
    <property type="entry name" value="Ribosomal_uL1/biogenesis"/>
</dbReference>
<dbReference type="EMBL" id="DF820484">
    <property type="protein sequence ID" value="GAK29941.1"/>
    <property type="molecule type" value="Genomic_DNA"/>
</dbReference>
<keyword evidence="12" id="KW-1185">Reference proteome</keyword>
<dbReference type="HAMAP" id="MF_01318_B">
    <property type="entry name" value="Ribosomal_uL1_B"/>
    <property type="match status" value="1"/>
</dbReference>
<dbReference type="GO" id="GO:0000049">
    <property type="term" value="F:tRNA binding"/>
    <property type="evidence" value="ECO:0007669"/>
    <property type="project" value="UniProtKB-KW"/>
</dbReference>
<keyword evidence="7 9" id="KW-0687">Ribonucleoprotein</keyword>
<keyword evidence="6 9" id="KW-0689">Ribosomal protein</keyword>
<keyword evidence="9" id="KW-0820">tRNA-binding</keyword>
<dbReference type="Gene3D" id="3.30.190.20">
    <property type="match status" value="1"/>
</dbReference>
<dbReference type="Proteomes" id="UP000030643">
    <property type="component" value="Unassembled WGS sequence"/>
</dbReference>
<dbReference type="InterPro" id="IPR002143">
    <property type="entry name" value="Ribosomal_uL1"/>
</dbReference>
<name>A0A069CXY8_WEIOS</name>
<evidence type="ECO:0000256" key="8">
    <source>
        <dbReference type="ARBA" id="ARBA00035241"/>
    </source>
</evidence>
<sequence length="230" mass="24198">MAKKYGKKYLAAAEKVDSDKLYTVAEAAQLVKDIDFAKFDATVEIAFNLNVDTRQADQQLRGAVVLPNGTGKDQTVVVFAQGDKAKEAEEAGADVVGAADLVSRIADGWLDFDVAIATPDMMAQVGRIGRTLGPKGLMPNPKTGTVTMDVAKAVNDAKSGKVTYRTDRDGNVAVPVGKVSFDADKLAGNIKALSDIVLKARPAAVKGTYVQHVSIASTFGPALNIDVTSL</sequence>
<dbReference type="PROSITE" id="PS01199">
    <property type="entry name" value="RIBOSOMAL_L1"/>
    <property type="match status" value="1"/>
</dbReference>
<dbReference type="InterPro" id="IPR023674">
    <property type="entry name" value="Ribosomal_uL1-like"/>
</dbReference>
<evidence type="ECO:0000256" key="2">
    <source>
        <dbReference type="ARBA" id="ARBA00022491"/>
    </source>
</evidence>
<keyword evidence="4 9" id="KW-0810">Translation regulation</keyword>
<protein>
    <recommendedName>
        <fullName evidence="8 9">Large ribosomal subunit protein uL1</fullName>
    </recommendedName>
</protein>
<dbReference type="Pfam" id="PF00687">
    <property type="entry name" value="Ribosomal_L1"/>
    <property type="match status" value="1"/>
</dbReference>
<dbReference type="PANTHER" id="PTHR36427">
    <property type="entry name" value="54S RIBOSOMAL PROTEIN L1, MITOCHONDRIAL"/>
    <property type="match status" value="1"/>
</dbReference>
<evidence type="ECO:0000256" key="3">
    <source>
        <dbReference type="ARBA" id="ARBA00022730"/>
    </source>
</evidence>
<dbReference type="PIRSF" id="PIRSF002155">
    <property type="entry name" value="Ribosomal_L1"/>
    <property type="match status" value="1"/>
</dbReference>
<evidence type="ECO:0000256" key="6">
    <source>
        <dbReference type="ARBA" id="ARBA00022980"/>
    </source>
</evidence>
<comment type="function">
    <text evidence="9">Binds directly to 23S rRNA. The L1 stalk is quite mobile in the ribosome, and is involved in E site tRNA release.</text>
</comment>
<dbReference type="InterPro" id="IPR023673">
    <property type="entry name" value="Ribosomal_uL1_CS"/>
</dbReference>
<reference evidence="12" key="1">
    <citation type="journal article" date="2014" name="Genome Announc.">
        <title>Draft genome sequence of Weissella oryzae SG25T, isolated from fermented rice grains.</title>
        <authorList>
            <person name="Tanizawa Y."/>
            <person name="Fujisawa T."/>
            <person name="Mochizuki T."/>
            <person name="Kaminuma E."/>
            <person name="Suzuki Y."/>
            <person name="Nakamura Y."/>
            <person name="Tohno M."/>
        </authorList>
    </citation>
    <scope>NUCLEOTIDE SEQUENCE [LARGE SCALE GENOMIC DNA]</scope>
    <source>
        <strain evidence="12">DSM 25784 / JCM 18191 / LMG 30913 / SG25</strain>
    </source>
</reference>
<dbReference type="CDD" id="cd00403">
    <property type="entry name" value="Ribosomal_L1"/>
    <property type="match status" value="1"/>
</dbReference>
<dbReference type="RefSeq" id="WP_027698090.1">
    <property type="nucleotide sequence ID" value="NZ_DF820484.1"/>
</dbReference>
<gene>
    <name evidence="9 11" type="primary">rplA</name>
    <name evidence="11" type="ORF">WOSG25_010280</name>
</gene>
<dbReference type="PANTHER" id="PTHR36427:SF3">
    <property type="entry name" value="LARGE RIBOSOMAL SUBUNIT PROTEIN UL1M"/>
    <property type="match status" value="1"/>
</dbReference>
<evidence type="ECO:0000313" key="12">
    <source>
        <dbReference type="Proteomes" id="UP000030643"/>
    </source>
</evidence>
<dbReference type="AlphaFoldDB" id="A0A069CXY8"/>
<dbReference type="InterPro" id="IPR005878">
    <property type="entry name" value="Ribosom_uL1_bac-type"/>
</dbReference>
<dbReference type="InterPro" id="IPR016095">
    <property type="entry name" value="Ribosomal_uL1_3-a/b-sand"/>
</dbReference>